<protein>
    <submittedName>
        <fullName evidence="2">Uncharacterized protein</fullName>
    </submittedName>
</protein>
<dbReference type="EMBL" id="BK010891">
    <property type="protein sequence ID" value="DAC80305.1"/>
    <property type="molecule type" value="Genomic_DNA"/>
</dbReference>
<proteinExistence type="predicted"/>
<sequence length="98" mass="11639">MPPKKTQINYPATPLSRRNAKKAKQTHQIKSMKSYRAKLQHLRKRNAKGHFSYLLPRKLLLKSPSKSLCMVFRYCCEIRGHSQLTVFFPAFFLFLFFF</sequence>
<keyword evidence="1" id="KW-1133">Transmembrane helix</keyword>
<accession>A0A5H3CQG8</accession>
<feature type="transmembrane region" description="Helical" evidence="1">
    <location>
        <begin position="80"/>
        <end position="97"/>
    </location>
</feature>
<reference evidence="2" key="2">
    <citation type="submission" date="2019-07" db="EMBL/GenBank/DDBJ databases">
        <authorList>
            <person name="Buck C."/>
            <person name="Tisza M."/>
        </authorList>
    </citation>
    <scope>NUCLEOTIDE SEQUENCE</scope>
    <source>
        <strain evidence="2">4065</strain>
    </source>
</reference>
<keyword evidence="1" id="KW-0812">Transmembrane</keyword>
<dbReference type="Proteomes" id="UP001237034">
    <property type="component" value="Segment"/>
</dbReference>
<keyword evidence="1" id="KW-0472">Membrane</keyword>
<evidence type="ECO:0000313" key="3">
    <source>
        <dbReference type="Proteomes" id="UP001237034"/>
    </source>
</evidence>
<evidence type="ECO:0000256" key="1">
    <source>
        <dbReference type="SAM" id="Phobius"/>
    </source>
</evidence>
<organism evidence="2 3">
    <name type="scientific">Tilapia adomavirus 1</name>
    <dbReference type="NCBI Taxonomy" id="2597803"/>
    <lineage>
        <taxon>Viruses</taxon>
        <taxon>Adomaviruses</taxon>
    </lineage>
</organism>
<evidence type="ECO:0000313" key="2">
    <source>
        <dbReference type="EMBL" id="DAC80305.1"/>
    </source>
</evidence>
<reference evidence="2" key="1">
    <citation type="journal article" date="2019" name="J. ISSAAS">
        <title>Identification of 'Missing Link' Families of Small DNA Tumor Viruses.</title>
        <authorList>
            <person name="Welch N.L."/>
            <person name="Tisza M.J."/>
            <person name="Belford A."/>
            <person name="Pastrana D.V."/>
            <person name="Pang Y.-Y.S."/>
            <person name="Schiller J.T."/>
            <person name="An P."/>
            <person name="Cantalupo P.G."/>
            <person name="Pipas J.M."/>
            <person name="Koda S."/>
            <person name="Subramaniam K."/>
            <person name="Waltzek T.B."/>
            <person name="Bian C."/>
            <person name="Shi Q."/>
            <person name="Ruan Z."/>
            <person name="Ng T.F.-F."/>
            <person name="Starrett G.J."/>
            <person name="Buck C.B."/>
        </authorList>
    </citation>
    <scope>NUCLEOTIDE SEQUENCE</scope>
    <source>
        <strain evidence="2">4065</strain>
    </source>
</reference>
<name>A0A5H3CQG8_9VIRU</name>